<sequence length="124" mass="14308">MRFISTKSGSTQAHPLLSKLGRGLLPLWLRAKPSQHHYRLQIRCQDRADMEQVLDMVTHTLQPAGLRPMQSLRPGRSGGRELVLNLHCTPPQRRYLVQFVHQVGVAHPVRWELRPRRDAEPLLN</sequence>
<dbReference type="Proteomes" id="UP001168216">
    <property type="component" value="Unassembled WGS sequence"/>
</dbReference>
<protein>
    <submittedName>
        <fullName evidence="2">Uncharacterized protein</fullName>
    </submittedName>
</protein>
<evidence type="ECO:0000313" key="4">
    <source>
        <dbReference type="Proteomes" id="UP001168216"/>
    </source>
</evidence>
<organism evidence="2 4">
    <name type="scientific">Aeromonas bestiarum</name>
    <dbReference type="NCBI Taxonomy" id="105751"/>
    <lineage>
        <taxon>Bacteria</taxon>
        <taxon>Pseudomonadati</taxon>
        <taxon>Pseudomonadota</taxon>
        <taxon>Gammaproteobacteria</taxon>
        <taxon>Aeromonadales</taxon>
        <taxon>Aeromonadaceae</taxon>
        <taxon>Aeromonas</taxon>
    </lineage>
</organism>
<comment type="caution">
    <text evidence="2">The sequence shown here is derived from an EMBL/GenBank/DDBJ whole genome shotgun (WGS) entry which is preliminary data.</text>
</comment>
<proteinExistence type="predicted"/>
<keyword evidence="3" id="KW-1185">Reference proteome</keyword>
<dbReference type="EMBL" id="JAOPLV010000002">
    <property type="protein sequence ID" value="MDM5139625.1"/>
    <property type="molecule type" value="Genomic_DNA"/>
</dbReference>
<evidence type="ECO:0000313" key="3">
    <source>
        <dbReference type="Proteomes" id="UP001168107"/>
    </source>
</evidence>
<dbReference type="Proteomes" id="UP001168107">
    <property type="component" value="Unassembled WGS sequence"/>
</dbReference>
<reference evidence="2" key="1">
    <citation type="submission" date="2023-08" db="EMBL/GenBank/DDBJ databases">
        <title>WGS of Aeromonas isolates.</title>
        <authorList>
            <person name="Lee H."/>
        </authorList>
    </citation>
    <scope>NUCLEOTIDE SEQUENCE</scope>
    <source>
        <strain evidence="2">SL22</strain>
        <strain evidence="1">SU58-3</strain>
    </source>
</reference>
<gene>
    <name evidence="1" type="ORF">OB935_05795</name>
    <name evidence="2" type="ORF">OB959_07410</name>
</gene>
<dbReference type="EMBL" id="JAOPLL010000002">
    <property type="protein sequence ID" value="MDM5071368.1"/>
    <property type="molecule type" value="Genomic_DNA"/>
</dbReference>
<dbReference type="AlphaFoldDB" id="A0AAP4N3F9"/>
<accession>A0AAP4N3F9</accession>
<name>A0AAP4N3F9_9GAMM</name>
<evidence type="ECO:0000313" key="1">
    <source>
        <dbReference type="EMBL" id="MDM5071368.1"/>
    </source>
</evidence>
<evidence type="ECO:0000313" key="2">
    <source>
        <dbReference type="EMBL" id="MDM5139625.1"/>
    </source>
</evidence>
<dbReference type="RefSeq" id="WP_043556778.1">
    <property type="nucleotide sequence ID" value="NZ_CAWMCU010000028.1"/>
</dbReference>
<dbReference type="GeneID" id="92722597"/>